<dbReference type="InterPro" id="IPR000387">
    <property type="entry name" value="Tyr_Pase_dom"/>
</dbReference>
<dbReference type="InterPro" id="IPR029021">
    <property type="entry name" value="Prot-tyrosine_phosphatase-like"/>
</dbReference>
<dbReference type="PANTHER" id="PTHR31126">
    <property type="entry name" value="TYROSINE-PROTEIN PHOSPHATASE"/>
    <property type="match status" value="1"/>
</dbReference>
<dbReference type="InterPro" id="IPR026893">
    <property type="entry name" value="Tyr/Ser_Pase_IphP-type"/>
</dbReference>
<name>A0A1L9S4X2_9EURO</name>
<evidence type="ECO:0000313" key="2">
    <source>
        <dbReference type="EMBL" id="OJJ42194.1"/>
    </source>
</evidence>
<reference evidence="3" key="1">
    <citation type="journal article" date="2017" name="Genome Biol.">
        <title>Comparative genomics reveals high biological diversity and specific adaptations in the industrially and medically important fungal genus Aspergillus.</title>
        <authorList>
            <person name="de Vries R.P."/>
            <person name="Riley R."/>
            <person name="Wiebenga A."/>
            <person name="Aguilar-Osorio G."/>
            <person name="Amillis S."/>
            <person name="Uchima C.A."/>
            <person name="Anderluh G."/>
            <person name="Asadollahi M."/>
            <person name="Askin M."/>
            <person name="Barry K."/>
            <person name="Battaglia E."/>
            <person name="Bayram O."/>
            <person name="Benocci T."/>
            <person name="Braus-Stromeyer S.A."/>
            <person name="Caldana C."/>
            <person name="Canovas D."/>
            <person name="Cerqueira G.C."/>
            <person name="Chen F."/>
            <person name="Chen W."/>
            <person name="Choi C."/>
            <person name="Clum A."/>
            <person name="Dos Santos R.A."/>
            <person name="Damasio A.R."/>
            <person name="Diallinas G."/>
            <person name="Emri T."/>
            <person name="Fekete E."/>
            <person name="Flipphi M."/>
            <person name="Freyberg S."/>
            <person name="Gallo A."/>
            <person name="Gournas C."/>
            <person name="Habgood R."/>
            <person name="Hainaut M."/>
            <person name="Harispe M.L."/>
            <person name="Henrissat B."/>
            <person name="Hilden K.S."/>
            <person name="Hope R."/>
            <person name="Hossain A."/>
            <person name="Karabika E."/>
            <person name="Karaffa L."/>
            <person name="Karanyi Z."/>
            <person name="Krasevec N."/>
            <person name="Kuo A."/>
            <person name="Kusch H."/>
            <person name="LaButti K."/>
            <person name="Lagendijk E.L."/>
            <person name="Lapidus A."/>
            <person name="Levasseur A."/>
            <person name="Lindquist E."/>
            <person name="Lipzen A."/>
            <person name="Logrieco A.F."/>
            <person name="MacCabe A."/>
            <person name="Maekelae M.R."/>
            <person name="Malavazi I."/>
            <person name="Melin P."/>
            <person name="Meyer V."/>
            <person name="Mielnichuk N."/>
            <person name="Miskei M."/>
            <person name="Molnar A.P."/>
            <person name="Mule G."/>
            <person name="Ngan C.Y."/>
            <person name="Orejas M."/>
            <person name="Orosz E."/>
            <person name="Ouedraogo J.P."/>
            <person name="Overkamp K.M."/>
            <person name="Park H.-S."/>
            <person name="Perrone G."/>
            <person name="Piumi F."/>
            <person name="Punt P.J."/>
            <person name="Ram A.F."/>
            <person name="Ramon A."/>
            <person name="Rauscher S."/>
            <person name="Record E."/>
            <person name="Riano-Pachon D.M."/>
            <person name="Robert V."/>
            <person name="Roehrig J."/>
            <person name="Ruller R."/>
            <person name="Salamov A."/>
            <person name="Salih N.S."/>
            <person name="Samson R.A."/>
            <person name="Sandor E."/>
            <person name="Sanguinetti M."/>
            <person name="Schuetze T."/>
            <person name="Sepcic K."/>
            <person name="Shelest E."/>
            <person name="Sherlock G."/>
            <person name="Sophianopoulou V."/>
            <person name="Squina F.M."/>
            <person name="Sun H."/>
            <person name="Susca A."/>
            <person name="Todd R.B."/>
            <person name="Tsang A."/>
            <person name="Unkles S.E."/>
            <person name="van de Wiele N."/>
            <person name="van Rossen-Uffink D."/>
            <person name="Oliveira J.V."/>
            <person name="Vesth T.C."/>
            <person name="Visser J."/>
            <person name="Yu J.-H."/>
            <person name="Zhou M."/>
            <person name="Andersen M.R."/>
            <person name="Archer D.B."/>
            <person name="Baker S.E."/>
            <person name="Benoit I."/>
            <person name="Brakhage A.A."/>
            <person name="Braus G.H."/>
            <person name="Fischer R."/>
            <person name="Frisvad J.C."/>
            <person name="Goldman G.H."/>
            <person name="Houbraken J."/>
            <person name="Oakley B."/>
            <person name="Pocsi I."/>
            <person name="Scazzocchio C."/>
            <person name="Seiboth B."/>
            <person name="vanKuyk P.A."/>
            <person name="Wortman J."/>
            <person name="Dyer P.S."/>
            <person name="Grigoriev I.V."/>
        </authorList>
    </citation>
    <scope>NUCLEOTIDE SEQUENCE [LARGE SCALE GENOMIC DNA]</scope>
    <source>
        <strain evidence="3">CBS 506.65</strain>
    </source>
</reference>
<protein>
    <recommendedName>
        <fullName evidence="1">Tyrosine specific protein phosphatases domain-containing protein</fullName>
    </recommendedName>
</protein>
<dbReference type="PROSITE" id="PS50056">
    <property type="entry name" value="TYR_PHOSPHATASE_2"/>
    <property type="match status" value="1"/>
</dbReference>
<dbReference type="Pfam" id="PF13350">
    <property type="entry name" value="Y_phosphatase3"/>
    <property type="match status" value="1"/>
</dbReference>
<dbReference type="Gene3D" id="3.90.190.10">
    <property type="entry name" value="Protein tyrosine phosphatase superfamily"/>
    <property type="match status" value="1"/>
</dbReference>
<dbReference type="RefSeq" id="XP_022576704.1">
    <property type="nucleotide sequence ID" value="XM_022730175.1"/>
</dbReference>
<feature type="domain" description="Tyrosine specific protein phosphatases" evidence="1">
    <location>
        <begin position="152"/>
        <end position="224"/>
    </location>
</feature>
<dbReference type="GO" id="GO:0004721">
    <property type="term" value="F:phosphoprotein phosphatase activity"/>
    <property type="evidence" value="ECO:0007669"/>
    <property type="project" value="InterPro"/>
</dbReference>
<evidence type="ECO:0000259" key="1">
    <source>
        <dbReference type="PROSITE" id="PS50056"/>
    </source>
</evidence>
<dbReference type="GeneID" id="34616639"/>
<keyword evidence="3" id="KW-1185">Reference proteome</keyword>
<dbReference type="OrthoDB" id="449382at2759"/>
<dbReference type="AlphaFoldDB" id="A0A1L9S4X2"/>
<organism evidence="2 3">
    <name type="scientific">Penicilliopsis zonata CBS 506.65</name>
    <dbReference type="NCBI Taxonomy" id="1073090"/>
    <lineage>
        <taxon>Eukaryota</taxon>
        <taxon>Fungi</taxon>
        <taxon>Dikarya</taxon>
        <taxon>Ascomycota</taxon>
        <taxon>Pezizomycotina</taxon>
        <taxon>Eurotiomycetes</taxon>
        <taxon>Eurotiomycetidae</taxon>
        <taxon>Eurotiales</taxon>
        <taxon>Aspergillaceae</taxon>
        <taxon>Penicilliopsis</taxon>
    </lineage>
</organism>
<dbReference type="PROSITE" id="PS00383">
    <property type="entry name" value="TYR_PHOSPHATASE_1"/>
    <property type="match status" value="1"/>
</dbReference>
<dbReference type="VEuPathDB" id="FungiDB:ASPZODRAFT_77467"/>
<dbReference type="Proteomes" id="UP000184188">
    <property type="component" value="Unassembled WGS sequence"/>
</dbReference>
<gene>
    <name evidence="2" type="ORF">ASPZODRAFT_77467</name>
</gene>
<dbReference type="PANTHER" id="PTHR31126:SF1">
    <property type="entry name" value="TYROSINE SPECIFIC PROTEIN PHOSPHATASES DOMAIN-CONTAINING PROTEIN"/>
    <property type="match status" value="1"/>
</dbReference>
<dbReference type="EMBL" id="KV878365">
    <property type="protein sequence ID" value="OJJ42194.1"/>
    <property type="molecule type" value="Genomic_DNA"/>
</dbReference>
<sequence length="285" mass="30793">MANLAPPFVAVEGVPNFRDLGGHPCHPPSTLSAEQQQGSWCIRPGFLFRSAQPSQITVAGVETLTKTLRISAVFDFRSETEIQLVASRYPDSLLCIPGTTRYAIPVFEEEGDYSPISLAKRYGTAQTVTTAAATSGFVKAYEEIALQAARTGSFRSVMLQILQEPDHPILFHCTLGKDRTGVFAALLLKLCGVADEEVVAEYALTTIGIGAWRKHLIQRLLQRGDAATHEQAEAIVASDPGDMRGFLADVVDTKFGGAQRYFVDQCGLSESEVDSIVASLVVSVN</sequence>
<dbReference type="STRING" id="1073090.A0A1L9S4X2"/>
<dbReference type="SUPFAM" id="SSF52799">
    <property type="entry name" value="(Phosphotyrosine protein) phosphatases II"/>
    <property type="match status" value="1"/>
</dbReference>
<evidence type="ECO:0000313" key="3">
    <source>
        <dbReference type="Proteomes" id="UP000184188"/>
    </source>
</evidence>
<accession>A0A1L9S4X2</accession>
<proteinExistence type="predicted"/>
<dbReference type="InterPro" id="IPR016130">
    <property type="entry name" value="Tyr_Pase_AS"/>
</dbReference>